<evidence type="ECO:0000313" key="3">
    <source>
        <dbReference type="Proteomes" id="UP001307889"/>
    </source>
</evidence>
<organism evidence="2 3">
    <name type="scientific">Nesidiocoris tenuis</name>
    <dbReference type="NCBI Taxonomy" id="355587"/>
    <lineage>
        <taxon>Eukaryota</taxon>
        <taxon>Metazoa</taxon>
        <taxon>Ecdysozoa</taxon>
        <taxon>Arthropoda</taxon>
        <taxon>Hexapoda</taxon>
        <taxon>Insecta</taxon>
        <taxon>Pterygota</taxon>
        <taxon>Neoptera</taxon>
        <taxon>Paraneoptera</taxon>
        <taxon>Hemiptera</taxon>
        <taxon>Heteroptera</taxon>
        <taxon>Panheteroptera</taxon>
        <taxon>Cimicomorpha</taxon>
        <taxon>Miridae</taxon>
        <taxon>Dicyphina</taxon>
        <taxon>Nesidiocoris</taxon>
    </lineage>
</organism>
<feature type="region of interest" description="Disordered" evidence="1">
    <location>
        <begin position="58"/>
        <end position="80"/>
    </location>
</feature>
<evidence type="ECO:0000313" key="2">
    <source>
        <dbReference type="EMBL" id="BET02032.1"/>
    </source>
</evidence>
<gene>
    <name evidence="2" type="ORF">NTJ_14851</name>
</gene>
<reference evidence="2 3" key="1">
    <citation type="submission" date="2023-09" db="EMBL/GenBank/DDBJ databases">
        <title>Nesidiocoris tenuis whole genome shotgun sequence.</title>
        <authorList>
            <person name="Shibata T."/>
            <person name="Shimoda M."/>
            <person name="Kobayashi T."/>
            <person name="Uehara T."/>
        </authorList>
    </citation>
    <scope>NUCLEOTIDE SEQUENCE [LARGE SCALE GENOMIC DNA]</scope>
    <source>
        <strain evidence="2 3">Japan</strain>
    </source>
</reference>
<keyword evidence="3" id="KW-1185">Reference proteome</keyword>
<proteinExistence type="predicted"/>
<protein>
    <submittedName>
        <fullName evidence="2">Uncharacterized protein</fullName>
    </submittedName>
</protein>
<dbReference type="Proteomes" id="UP001307889">
    <property type="component" value="Chromosome 13"/>
</dbReference>
<accession>A0ABN7BFY8</accession>
<evidence type="ECO:0000256" key="1">
    <source>
        <dbReference type="SAM" id="MobiDB-lite"/>
    </source>
</evidence>
<sequence length="80" mass="9207">MPAAYLRACHKNSGRLLGTAFVRNRDRLTHWRLESREEAEKVEGATSKAGNIAWRQATQPPYTWQPQHLAPRDTNLPRNL</sequence>
<dbReference type="EMBL" id="AP028921">
    <property type="protein sequence ID" value="BET02032.1"/>
    <property type="molecule type" value="Genomic_DNA"/>
</dbReference>
<name>A0ABN7BFY8_9HEMI</name>